<gene>
    <name evidence="1" type="ORF">J2752_001041</name>
</gene>
<name>A0A8T4GKQ7_9EURY</name>
<reference evidence="1" key="1">
    <citation type="submission" date="2021-03" db="EMBL/GenBank/DDBJ databases">
        <title>Genomic Encyclopedia of Type Strains, Phase IV (KMG-IV): sequencing the most valuable type-strain genomes for metagenomic binning, comparative biology and taxonomic classification.</title>
        <authorList>
            <person name="Goeker M."/>
        </authorList>
    </citation>
    <scope>NUCLEOTIDE SEQUENCE</scope>
    <source>
        <strain evidence="1">DSM 22443</strain>
    </source>
</reference>
<organism evidence="1 2">
    <name type="scientific">Halarchaeum rubridurum</name>
    <dbReference type="NCBI Taxonomy" id="489911"/>
    <lineage>
        <taxon>Archaea</taxon>
        <taxon>Methanobacteriati</taxon>
        <taxon>Methanobacteriota</taxon>
        <taxon>Stenosarchaea group</taxon>
        <taxon>Halobacteria</taxon>
        <taxon>Halobacteriales</taxon>
        <taxon>Halobacteriaceae</taxon>
    </lineage>
</organism>
<evidence type="ECO:0000313" key="1">
    <source>
        <dbReference type="EMBL" id="MBP1954160.1"/>
    </source>
</evidence>
<accession>A0A8T4GKQ7</accession>
<evidence type="ECO:0000313" key="2">
    <source>
        <dbReference type="Proteomes" id="UP000765891"/>
    </source>
</evidence>
<dbReference type="AlphaFoldDB" id="A0A8T4GKQ7"/>
<comment type="caution">
    <text evidence="1">The sequence shown here is derived from an EMBL/GenBank/DDBJ whole genome shotgun (WGS) entry which is preliminary data.</text>
</comment>
<dbReference type="Proteomes" id="UP000765891">
    <property type="component" value="Unassembled WGS sequence"/>
</dbReference>
<protein>
    <submittedName>
        <fullName evidence="1">Uncharacterized protein</fullName>
    </submittedName>
</protein>
<dbReference type="EMBL" id="JAGGKO010000001">
    <property type="protein sequence ID" value="MBP1954160.1"/>
    <property type="molecule type" value="Genomic_DNA"/>
</dbReference>
<proteinExistence type="predicted"/>
<sequence>MERWDALFERGAEYDVALDDVREALTERRGDDA</sequence>